<evidence type="ECO:0000256" key="1">
    <source>
        <dbReference type="SAM" id="MobiDB-lite"/>
    </source>
</evidence>
<name>A0A392WAR2_9FABA</name>
<feature type="region of interest" description="Disordered" evidence="1">
    <location>
        <begin position="28"/>
        <end position="49"/>
    </location>
</feature>
<comment type="caution">
    <text evidence="2">The sequence shown here is derived from an EMBL/GenBank/DDBJ whole genome shotgun (WGS) entry which is preliminary data.</text>
</comment>
<keyword evidence="2" id="KW-0808">Transferase</keyword>
<accession>A0A392WAR2</accession>
<protein>
    <submittedName>
        <fullName evidence="2">Cyclin-dependent kinase C-2-like</fullName>
    </submittedName>
</protein>
<keyword evidence="2" id="KW-0418">Kinase</keyword>
<evidence type="ECO:0000313" key="2">
    <source>
        <dbReference type="EMBL" id="MCI96231.1"/>
    </source>
</evidence>
<proteinExistence type="predicted"/>
<organism evidence="2 3">
    <name type="scientific">Trifolium medium</name>
    <dbReference type="NCBI Taxonomy" id="97028"/>
    <lineage>
        <taxon>Eukaryota</taxon>
        <taxon>Viridiplantae</taxon>
        <taxon>Streptophyta</taxon>
        <taxon>Embryophyta</taxon>
        <taxon>Tracheophyta</taxon>
        <taxon>Spermatophyta</taxon>
        <taxon>Magnoliopsida</taxon>
        <taxon>eudicotyledons</taxon>
        <taxon>Gunneridae</taxon>
        <taxon>Pentapetalae</taxon>
        <taxon>rosids</taxon>
        <taxon>fabids</taxon>
        <taxon>Fabales</taxon>
        <taxon>Fabaceae</taxon>
        <taxon>Papilionoideae</taxon>
        <taxon>50 kb inversion clade</taxon>
        <taxon>NPAAA clade</taxon>
        <taxon>Hologalegina</taxon>
        <taxon>IRL clade</taxon>
        <taxon>Trifolieae</taxon>
        <taxon>Trifolium</taxon>
    </lineage>
</organism>
<reference evidence="2 3" key="1">
    <citation type="journal article" date="2018" name="Front. Plant Sci.">
        <title>Red Clover (Trifolium pratense) and Zigzag Clover (T. medium) - A Picture of Genomic Similarities and Differences.</title>
        <authorList>
            <person name="Dluhosova J."/>
            <person name="Istvanek J."/>
            <person name="Nedelnik J."/>
            <person name="Repkova J."/>
        </authorList>
    </citation>
    <scope>NUCLEOTIDE SEQUENCE [LARGE SCALE GENOMIC DNA]</scope>
    <source>
        <strain evidence="3">cv. 10/8</strain>
        <tissue evidence="2">Leaf</tissue>
    </source>
</reference>
<feature type="non-terminal residue" evidence="2">
    <location>
        <position position="49"/>
    </location>
</feature>
<keyword evidence="3" id="KW-1185">Reference proteome</keyword>
<dbReference type="Proteomes" id="UP000265520">
    <property type="component" value="Unassembled WGS sequence"/>
</dbReference>
<sequence length="49" mass="4754">MCLVVCPAGPGGGRGSGYRVGAPNYPQGGPPYGGSAAGRGSIMMSGNRK</sequence>
<dbReference type="EMBL" id="LXQA011408872">
    <property type="protein sequence ID" value="MCI96231.1"/>
    <property type="molecule type" value="Genomic_DNA"/>
</dbReference>
<dbReference type="AlphaFoldDB" id="A0A392WAR2"/>
<dbReference type="GO" id="GO:0016301">
    <property type="term" value="F:kinase activity"/>
    <property type="evidence" value="ECO:0007669"/>
    <property type="project" value="UniProtKB-KW"/>
</dbReference>
<evidence type="ECO:0000313" key="3">
    <source>
        <dbReference type="Proteomes" id="UP000265520"/>
    </source>
</evidence>